<feature type="transmembrane region" description="Helical" evidence="8">
    <location>
        <begin position="7"/>
        <end position="29"/>
    </location>
</feature>
<feature type="transmembrane region" description="Helical" evidence="8">
    <location>
        <begin position="349"/>
        <end position="366"/>
    </location>
</feature>
<evidence type="ECO:0000313" key="11">
    <source>
        <dbReference type="Proteomes" id="UP001208017"/>
    </source>
</evidence>
<dbReference type="PANTHER" id="PTHR33908:SF11">
    <property type="entry name" value="MEMBRANE PROTEIN"/>
    <property type="match status" value="1"/>
</dbReference>
<evidence type="ECO:0000313" key="10">
    <source>
        <dbReference type="EMBL" id="MCX7571122.1"/>
    </source>
</evidence>
<evidence type="ECO:0000256" key="2">
    <source>
        <dbReference type="ARBA" id="ARBA00022475"/>
    </source>
</evidence>
<feature type="transmembrane region" description="Helical" evidence="8">
    <location>
        <begin position="323"/>
        <end position="342"/>
    </location>
</feature>
<gene>
    <name evidence="10" type="ORF">OS242_14315</name>
</gene>
<proteinExistence type="predicted"/>
<feature type="transmembrane region" description="Helical" evidence="8">
    <location>
        <begin position="131"/>
        <end position="154"/>
    </location>
</feature>
<comment type="subcellular location">
    <subcellularLocation>
        <location evidence="1">Cell membrane</location>
        <topology evidence="1">Multi-pass membrane protein</topology>
    </subcellularLocation>
</comment>
<keyword evidence="11" id="KW-1185">Reference proteome</keyword>
<dbReference type="RefSeq" id="WP_267152365.1">
    <property type="nucleotide sequence ID" value="NZ_JAPMLT010000008.1"/>
</dbReference>
<feature type="domain" description="Glycosyltransferase RgtA/B/C/D-like" evidence="9">
    <location>
        <begin position="65"/>
        <end position="222"/>
    </location>
</feature>
<feature type="transmembrane region" description="Helical" evidence="8">
    <location>
        <begin position="60"/>
        <end position="78"/>
    </location>
</feature>
<evidence type="ECO:0000256" key="7">
    <source>
        <dbReference type="ARBA" id="ARBA00023136"/>
    </source>
</evidence>
<keyword evidence="2" id="KW-1003">Cell membrane</keyword>
<evidence type="ECO:0000256" key="1">
    <source>
        <dbReference type="ARBA" id="ARBA00004651"/>
    </source>
</evidence>
<sequence length="402" mass="46062">MTTKRWLWSILLLSLVLKVVLVLTSGAMYDLNSDDRSYQITAQIWLETGMFTYNDPERPTVFITPALPALIAVLMKIMGPGFALEQTLRIVQAVMVTAGLYLLFVIGKRLFSEKVALWATGLMAFYPPLWLASNLILTESMFVLALMILVLAALKAMEEPDAKTALWFGLAWAMCVYVRPTIALWPGILFLLLLYWREIPWQKLVKCGLIVAVVLVLALLPWWVRNYNISDGQFIPLTKSGGNPLLLGTFPYGLPSLEEQRTWHETNNLWVNDEFDNKWAKERIKKGFSESFSTYLSWYTIGKFSMFWGDLFYWLPIVKIPKAVVYAMHLTLVVGGFAGMWFARKNRGAVAIMALLFYMTFLHMIYLAHGRYSVPLMPFMALFAVYFVTRLRRSVKVPSRVE</sequence>
<evidence type="ECO:0000256" key="3">
    <source>
        <dbReference type="ARBA" id="ARBA00022676"/>
    </source>
</evidence>
<protein>
    <submittedName>
        <fullName evidence="10">Glycosyltransferase family 39 protein</fullName>
        <ecNumber evidence="10">2.4.-.-</ecNumber>
    </submittedName>
</protein>
<feature type="transmembrane region" description="Helical" evidence="8">
    <location>
        <begin position="208"/>
        <end position="224"/>
    </location>
</feature>
<evidence type="ECO:0000259" key="9">
    <source>
        <dbReference type="Pfam" id="PF13231"/>
    </source>
</evidence>
<dbReference type="EMBL" id="JAPMLT010000008">
    <property type="protein sequence ID" value="MCX7571122.1"/>
    <property type="molecule type" value="Genomic_DNA"/>
</dbReference>
<dbReference type="InterPro" id="IPR050297">
    <property type="entry name" value="LipidA_mod_glycosyltrf_83"/>
</dbReference>
<evidence type="ECO:0000256" key="8">
    <source>
        <dbReference type="SAM" id="Phobius"/>
    </source>
</evidence>
<dbReference type="InterPro" id="IPR038731">
    <property type="entry name" value="RgtA/B/C-like"/>
</dbReference>
<reference evidence="10 11" key="1">
    <citation type="submission" date="2022-11" db="EMBL/GenBank/DDBJ databases">
        <title>Study of microbial diversity in lake waters.</title>
        <authorList>
            <person name="Zhang J."/>
        </authorList>
    </citation>
    <scope>NUCLEOTIDE SEQUENCE [LARGE SCALE GENOMIC DNA]</scope>
    <source>
        <strain evidence="10 11">DT12</strain>
    </source>
</reference>
<keyword evidence="7 8" id="KW-0472">Membrane</keyword>
<keyword evidence="6 8" id="KW-1133">Transmembrane helix</keyword>
<organism evidence="10 11">
    <name type="scientific">Tumebacillus lacus</name>
    <dbReference type="NCBI Taxonomy" id="2995335"/>
    <lineage>
        <taxon>Bacteria</taxon>
        <taxon>Bacillati</taxon>
        <taxon>Bacillota</taxon>
        <taxon>Bacilli</taxon>
        <taxon>Bacillales</taxon>
        <taxon>Alicyclobacillaceae</taxon>
        <taxon>Tumebacillus</taxon>
    </lineage>
</organism>
<dbReference type="Proteomes" id="UP001208017">
    <property type="component" value="Unassembled WGS sequence"/>
</dbReference>
<accession>A0ABT3X577</accession>
<keyword evidence="4 10" id="KW-0808">Transferase</keyword>
<dbReference type="EC" id="2.4.-.-" evidence="10"/>
<dbReference type="Pfam" id="PF13231">
    <property type="entry name" value="PMT_2"/>
    <property type="match status" value="1"/>
</dbReference>
<dbReference type="PANTHER" id="PTHR33908">
    <property type="entry name" value="MANNOSYLTRANSFERASE YKCB-RELATED"/>
    <property type="match status" value="1"/>
</dbReference>
<evidence type="ECO:0000256" key="4">
    <source>
        <dbReference type="ARBA" id="ARBA00022679"/>
    </source>
</evidence>
<evidence type="ECO:0000256" key="6">
    <source>
        <dbReference type="ARBA" id="ARBA00022989"/>
    </source>
</evidence>
<keyword evidence="3 10" id="KW-0328">Glycosyltransferase</keyword>
<dbReference type="GO" id="GO:0016757">
    <property type="term" value="F:glycosyltransferase activity"/>
    <property type="evidence" value="ECO:0007669"/>
    <property type="project" value="UniProtKB-KW"/>
</dbReference>
<feature type="transmembrane region" description="Helical" evidence="8">
    <location>
        <begin position="166"/>
        <end position="196"/>
    </location>
</feature>
<evidence type="ECO:0000256" key="5">
    <source>
        <dbReference type="ARBA" id="ARBA00022692"/>
    </source>
</evidence>
<comment type="caution">
    <text evidence="10">The sequence shown here is derived from an EMBL/GenBank/DDBJ whole genome shotgun (WGS) entry which is preliminary data.</text>
</comment>
<feature type="transmembrane region" description="Helical" evidence="8">
    <location>
        <begin position="372"/>
        <end position="389"/>
    </location>
</feature>
<keyword evidence="5 8" id="KW-0812">Transmembrane</keyword>
<name>A0ABT3X577_9BACL</name>
<feature type="transmembrane region" description="Helical" evidence="8">
    <location>
        <begin position="90"/>
        <end position="111"/>
    </location>
</feature>
<feature type="transmembrane region" description="Helical" evidence="8">
    <location>
        <begin position="295"/>
        <end position="317"/>
    </location>
</feature>